<evidence type="ECO:0000256" key="1">
    <source>
        <dbReference type="SAM" id="SignalP"/>
    </source>
</evidence>
<evidence type="ECO:0000313" key="3">
    <source>
        <dbReference type="Proteomes" id="UP000308760"/>
    </source>
</evidence>
<dbReference type="OrthoDB" id="5194785at2"/>
<comment type="caution">
    <text evidence="2">The sequence shown here is derived from an EMBL/GenBank/DDBJ whole genome shotgun (WGS) entry which is preliminary data.</text>
</comment>
<organism evidence="2 3">
    <name type="scientific">Glycomyces buryatensis</name>
    <dbReference type="NCBI Taxonomy" id="2570927"/>
    <lineage>
        <taxon>Bacteria</taxon>
        <taxon>Bacillati</taxon>
        <taxon>Actinomycetota</taxon>
        <taxon>Actinomycetes</taxon>
        <taxon>Glycomycetales</taxon>
        <taxon>Glycomycetaceae</taxon>
        <taxon>Glycomyces</taxon>
    </lineage>
</organism>
<keyword evidence="1" id="KW-0732">Signal</keyword>
<dbReference type="Proteomes" id="UP000308760">
    <property type="component" value="Unassembled WGS sequence"/>
</dbReference>
<reference evidence="3" key="1">
    <citation type="submission" date="2019-04" db="EMBL/GenBank/DDBJ databases">
        <title>Nocardioides xinjiangensis sp. nov.</title>
        <authorList>
            <person name="Liu S."/>
        </authorList>
    </citation>
    <scope>NUCLEOTIDE SEQUENCE [LARGE SCALE GENOMIC DNA]</scope>
    <source>
        <strain evidence="3">18</strain>
    </source>
</reference>
<dbReference type="RefSeq" id="WP_136534424.1">
    <property type="nucleotide sequence ID" value="NZ_STGY01000041.1"/>
</dbReference>
<dbReference type="EMBL" id="STGY01000041">
    <property type="protein sequence ID" value="THV41739.1"/>
    <property type="molecule type" value="Genomic_DNA"/>
</dbReference>
<feature type="chain" id="PRO_5020637913" evidence="1">
    <location>
        <begin position="31"/>
        <end position="164"/>
    </location>
</feature>
<gene>
    <name evidence="2" type="ORF">FAB82_10140</name>
</gene>
<sequence length="164" mass="18110">MKRPFKTLRAAAALAAGILLALAVSSPASAAPMYFETNDLGEDLCTYYETAGEAEWPTFTVEPVVVITGKAATTVLSDRNCLHVIPYERHIEFVAYADDRPVSEHREALENSRSSFEYSFSLESTWEEPIDYLTVAICRTVPSDVPYDDCTEPVYVYPGPVTTG</sequence>
<feature type="signal peptide" evidence="1">
    <location>
        <begin position="1"/>
        <end position="30"/>
    </location>
</feature>
<name>A0A4S8QK00_9ACTN</name>
<dbReference type="AlphaFoldDB" id="A0A4S8QK00"/>
<proteinExistence type="predicted"/>
<protein>
    <submittedName>
        <fullName evidence="2">Uncharacterized protein</fullName>
    </submittedName>
</protein>
<keyword evidence="3" id="KW-1185">Reference proteome</keyword>
<accession>A0A4S8QK00</accession>
<evidence type="ECO:0000313" key="2">
    <source>
        <dbReference type="EMBL" id="THV41739.1"/>
    </source>
</evidence>
<reference evidence="2 3" key="2">
    <citation type="submission" date="2019-05" db="EMBL/GenBank/DDBJ databases">
        <title>Glycomyces buryatensis sp. nov.</title>
        <authorList>
            <person name="Nikitina E."/>
        </authorList>
    </citation>
    <scope>NUCLEOTIDE SEQUENCE [LARGE SCALE GENOMIC DNA]</scope>
    <source>
        <strain evidence="2 3">18</strain>
    </source>
</reference>